<dbReference type="Pfam" id="PF25293">
    <property type="entry name" value="Beta-prop_EMC1_N"/>
    <property type="match status" value="1"/>
</dbReference>
<dbReference type="RefSeq" id="XP_070867799.1">
    <property type="nucleotide sequence ID" value="XM_071010353.1"/>
</dbReference>
<protein>
    <recommendedName>
        <fullName evidence="4">ER membrane protein complex subunit 1</fullName>
    </recommendedName>
</protein>
<feature type="domain" description="ER membrane protein complex subunit 1 C-terminal" evidence="14">
    <location>
        <begin position="766"/>
        <end position="1002"/>
    </location>
</feature>
<feature type="domain" description="EMC1 first beta-propeller" evidence="15">
    <location>
        <begin position="27"/>
        <end position="446"/>
    </location>
</feature>
<dbReference type="Proteomes" id="UP001600064">
    <property type="component" value="Unassembled WGS sequence"/>
</dbReference>
<evidence type="ECO:0000313" key="17">
    <source>
        <dbReference type="Proteomes" id="UP001600064"/>
    </source>
</evidence>
<dbReference type="InterPro" id="IPR026895">
    <property type="entry name" value="EMC1"/>
</dbReference>
<dbReference type="InterPro" id="IPR011047">
    <property type="entry name" value="Quinoprotein_ADH-like_sf"/>
</dbReference>
<comment type="subcellular location">
    <subcellularLocation>
        <location evidence="1">Endoplasmic reticulum membrane</location>
        <topology evidence="1">Single-pass type I membrane protein</topology>
    </subcellularLocation>
</comment>
<dbReference type="EMBL" id="JAZGUE010000003">
    <property type="protein sequence ID" value="KAL2269075.1"/>
    <property type="molecule type" value="Genomic_DNA"/>
</dbReference>
<evidence type="ECO:0000259" key="15">
    <source>
        <dbReference type="Pfam" id="PF25293"/>
    </source>
</evidence>
<keyword evidence="17" id="KW-1185">Reference proteome</keyword>
<organism evidence="16 17">
    <name type="scientific">Remersonia thermophila</name>
    <dbReference type="NCBI Taxonomy" id="72144"/>
    <lineage>
        <taxon>Eukaryota</taxon>
        <taxon>Fungi</taxon>
        <taxon>Dikarya</taxon>
        <taxon>Ascomycota</taxon>
        <taxon>Pezizomycotina</taxon>
        <taxon>Sordariomycetes</taxon>
        <taxon>Sordariomycetidae</taxon>
        <taxon>Sordariales</taxon>
        <taxon>Sordariales incertae sedis</taxon>
        <taxon>Remersonia</taxon>
    </lineage>
</organism>
<evidence type="ECO:0000256" key="4">
    <source>
        <dbReference type="ARBA" id="ARBA00020824"/>
    </source>
</evidence>
<feature type="transmembrane region" description="Helical" evidence="12">
    <location>
        <begin position="973"/>
        <end position="993"/>
    </location>
</feature>
<keyword evidence="7" id="KW-0256">Endoplasmic reticulum</keyword>
<evidence type="ECO:0000256" key="7">
    <source>
        <dbReference type="ARBA" id="ARBA00022824"/>
    </source>
</evidence>
<gene>
    <name evidence="16" type="ORF">VTJ83DRAFT_3921</name>
</gene>
<keyword evidence="8 12" id="KW-1133">Transmembrane helix</keyword>
<dbReference type="InterPro" id="IPR058545">
    <property type="entry name" value="Beta-prop_EMC1_1st"/>
</dbReference>
<evidence type="ECO:0000256" key="13">
    <source>
        <dbReference type="SAM" id="SignalP"/>
    </source>
</evidence>
<evidence type="ECO:0000256" key="1">
    <source>
        <dbReference type="ARBA" id="ARBA00004115"/>
    </source>
</evidence>
<dbReference type="InterPro" id="IPR011678">
    <property type="entry name" value="EMC1_C"/>
</dbReference>
<comment type="similarity">
    <text evidence="2">Belongs to the EMC1 family.</text>
</comment>
<evidence type="ECO:0000256" key="8">
    <source>
        <dbReference type="ARBA" id="ARBA00022989"/>
    </source>
</evidence>
<evidence type="ECO:0000256" key="2">
    <source>
        <dbReference type="ARBA" id="ARBA00007904"/>
    </source>
</evidence>
<feature type="region of interest" description="Disordered" evidence="11">
    <location>
        <begin position="804"/>
        <end position="823"/>
    </location>
</feature>
<evidence type="ECO:0000256" key="10">
    <source>
        <dbReference type="ARBA" id="ARBA00023180"/>
    </source>
</evidence>
<evidence type="ECO:0000256" key="6">
    <source>
        <dbReference type="ARBA" id="ARBA00022729"/>
    </source>
</evidence>
<evidence type="ECO:0000256" key="12">
    <source>
        <dbReference type="SAM" id="Phobius"/>
    </source>
</evidence>
<comment type="subunit">
    <text evidence="3">Component of the ER membrane protein complex (EMC).</text>
</comment>
<proteinExistence type="inferred from homology"/>
<feature type="signal peptide" evidence="13">
    <location>
        <begin position="1"/>
        <end position="27"/>
    </location>
</feature>
<keyword evidence="9 12" id="KW-0472">Membrane</keyword>
<evidence type="ECO:0000259" key="14">
    <source>
        <dbReference type="Pfam" id="PF07774"/>
    </source>
</evidence>
<dbReference type="PANTHER" id="PTHR21573:SF0">
    <property type="entry name" value="ER MEMBRANE PROTEIN COMPLEX SUBUNIT 1"/>
    <property type="match status" value="1"/>
</dbReference>
<keyword evidence="5 12" id="KW-0812">Transmembrane</keyword>
<sequence>MHTPSTVLRTVLPSLLLLPLLPSPAAAVFRDEVGHIDYHHRLLGLPQRETTFFHRPRRDDRASLLYTLTDAAVVGAVNPGTGEVVWRQPLTAFSSSGNASAAGAGDGAGGFLRAAEGEGWVVSAYGDAVHAWDAISGRSRFQSALGGTGGRVVDLEVMEMTESGEARKDVLALFEEAAAAAGSTVLRRLSAADGSVVWEFREVTRDVPLQVSTNLDKVFLVSLRGTPGAYSLKVGILDPVTGKKVDEVVLGGKGEDLAGKEDVVLVGANSAAPIVGWTDAAKKTLWVNVLGSKTRHPFPLADDTVSVEIHAPHLVQSRPHFLVHTRTATGHRGQVFHIDLKTHTVTQAYGLPHLAGPGAFSTSSDGANVYFTRITEDEVILLSSQSHGVLARWPLKAKGDAALHGVSEVLRKPGAEDSYAVRAAAVTDADDWVLIRNGETAWTRPEGLSGAVAAAFAEIPEDEDLARSLEHEAHGNPWEAYLHRVRRHLNDLRYLPAWLESIPARFMSSVLGADVAPAAAGGKLVRDSFGFRKLAILATRRGMVYGLDVGNKGGILWRTRAFKMPRGLRWDVKGIQVHDGTARATLLGAHNDFVVLRVDTGEILEAKGPSPQATTQATALVNTASGTRLIRIGRGGKIGELPADQAPRQTVVTRGPDGELRGVVFVADGATARETTSWTFSPPAGYRIVHVATRSAHEAVASIGRVLGDRTVLYKYLNPNTLVAAAVNDATRTLAVYLLDTVSGQILASARHPGVDPSKAIECALSENWFACTFFGRYPLRDDPAQSLQGYQIVVSDLYESDVPNDRGPLGDPASSRSAGYSAVGPVDDPTGRVPLPAVVSQAYILSAPLAALQTTQTRQGIASRQLLAYLPETRGLAAIPRVVLDPRRPVGRDPTPAEVEEGLIRYHPALEIDPRSVVSHEWDVLGVDKIETVPAVVESTCLVLAYGSVDVFGTRVTPSFLFDILGKGFNKASLVTTVAALGVGVVLLAPMVRRKQINMRWKAPL</sequence>
<reference evidence="16 17" key="1">
    <citation type="journal article" date="2024" name="Commun. Biol.">
        <title>Comparative genomic analysis of thermophilic fungi reveals convergent evolutionary adaptations and gene losses.</title>
        <authorList>
            <person name="Steindorff A.S."/>
            <person name="Aguilar-Pontes M.V."/>
            <person name="Robinson A.J."/>
            <person name="Andreopoulos B."/>
            <person name="LaButti K."/>
            <person name="Kuo A."/>
            <person name="Mondo S."/>
            <person name="Riley R."/>
            <person name="Otillar R."/>
            <person name="Haridas S."/>
            <person name="Lipzen A."/>
            <person name="Grimwood J."/>
            <person name="Schmutz J."/>
            <person name="Clum A."/>
            <person name="Reid I.D."/>
            <person name="Moisan M.C."/>
            <person name="Butler G."/>
            <person name="Nguyen T.T.M."/>
            <person name="Dewar K."/>
            <person name="Conant G."/>
            <person name="Drula E."/>
            <person name="Henrissat B."/>
            <person name="Hansel C."/>
            <person name="Singer S."/>
            <person name="Hutchinson M.I."/>
            <person name="de Vries R.P."/>
            <person name="Natvig D.O."/>
            <person name="Powell A.J."/>
            <person name="Tsang A."/>
            <person name="Grigoriev I.V."/>
        </authorList>
    </citation>
    <scope>NUCLEOTIDE SEQUENCE [LARGE SCALE GENOMIC DNA]</scope>
    <source>
        <strain evidence="16 17">ATCC 22073</strain>
    </source>
</reference>
<dbReference type="Pfam" id="PF07774">
    <property type="entry name" value="EMC1_C"/>
    <property type="match status" value="1"/>
</dbReference>
<keyword evidence="10" id="KW-0325">Glycoprotein</keyword>
<evidence type="ECO:0000256" key="11">
    <source>
        <dbReference type="SAM" id="MobiDB-lite"/>
    </source>
</evidence>
<accession>A0ABR4DFE8</accession>
<evidence type="ECO:0000313" key="16">
    <source>
        <dbReference type="EMBL" id="KAL2269075.1"/>
    </source>
</evidence>
<feature type="chain" id="PRO_5045046356" description="ER membrane protein complex subunit 1" evidence="13">
    <location>
        <begin position="28"/>
        <end position="1006"/>
    </location>
</feature>
<dbReference type="PANTHER" id="PTHR21573">
    <property type="entry name" value="ER MEMBRANE PROTEIN COMPLEX SUBUNIT 1"/>
    <property type="match status" value="1"/>
</dbReference>
<evidence type="ECO:0000256" key="3">
    <source>
        <dbReference type="ARBA" id="ARBA00011276"/>
    </source>
</evidence>
<keyword evidence="6 13" id="KW-0732">Signal</keyword>
<evidence type="ECO:0000256" key="5">
    <source>
        <dbReference type="ARBA" id="ARBA00022692"/>
    </source>
</evidence>
<comment type="caution">
    <text evidence="16">The sequence shown here is derived from an EMBL/GenBank/DDBJ whole genome shotgun (WGS) entry which is preliminary data.</text>
</comment>
<dbReference type="GeneID" id="98124997"/>
<dbReference type="SUPFAM" id="SSF50998">
    <property type="entry name" value="Quinoprotein alcohol dehydrogenase-like"/>
    <property type="match status" value="1"/>
</dbReference>
<evidence type="ECO:0000256" key="9">
    <source>
        <dbReference type="ARBA" id="ARBA00023136"/>
    </source>
</evidence>
<name>A0ABR4DFE8_9PEZI</name>